<dbReference type="InterPro" id="IPR017972">
    <property type="entry name" value="Cyt_P450_CS"/>
</dbReference>
<dbReference type="RefSeq" id="WP_106176897.1">
    <property type="nucleotide sequence ID" value="NZ_PVNH01000001.1"/>
</dbReference>
<reference evidence="8 9" key="1">
    <citation type="submission" date="2018-03" db="EMBL/GenBank/DDBJ databases">
        <title>Genomic Encyclopedia of Type Strains, Phase III (KMG-III): the genomes of soil and plant-associated and newly described type strains.</title>
        <authorList>
            <person name="Whitman W."/>
        </authorList>
    </citation>
    <scope>NUCLEOTIDE SEQUENCE [LARGE SCALE GENOMIC DNA]</scope>
    <source>
        <strain evidence="8 9">CGMCC 4.7125</strain>
    </source>
</reference>
<evidence type="ECO:0000313" key="8">
    <source>
        <dbReference type="EMBL" id="PRX51440.1"/>
    </source>
</evidence>
<sequence>MTQTHHRLRTDLPPFPWHRECPYHPPAHYAMLRETEPVARVELATGTSAWLVTRYDLVRQVLNDPRLSSDRADPNFPYFIPVPPQFRTNASFLGMDPPEHTRHRRRVAGAFTTKRVKTMRPHIQQVVDDCLTRMLETGPPADLVQALSLPVPTAVICELLGVPQSDLPFFHERTRMMMGGASSAEERRTGLIELEGFLHDLVVAKERDPGSDLLSELVAEYRAEEAYDREELVSLARLLLVAGHETSANMISLGTMTLLEHPDQLALLRQDPGLAASAAEELLRYLTVADLATSRVATEDIELDGVVIRAGEGIIAVGAAANRDPAAFPDPDTLDIRRTAQHHVTFGFGRHFCVGADLSRLELEVVFGTLFGRIPSLRMAEPIDALSYKDGAIMYGVYEMPVTW</sequence>
<name>A0A2T0M3Y7_9PSEU</name>
<dbReference type="Gene3D" id="1.10.630.10">
    <property type="entry name" value="Cytochrome P450"/>
    <property type="match status" value="1"/>
</dbReference>
<dbReference type="OrthoDB" id="3664945at2"/>
<keyword evidence="6 7" id="KW-0503">Monooxygenase</keyword>
<keyword evidence="9" id="KW-1185">Reference proteome</keyword>
<evidence type="ECO:0000256" key="1">
    <source>
        <dbReference type="ARBA" id="ARBA00010617"/>
    </source>
</evidence>
<keyword evidence="5 7" id="KW-0408">Iron</keyword>
<dbReference type="InterPro" id="IPR036396">
    <property type="entry name" value="Cyt_P450_sf"/>
</dbReference>
<dbReference type="AlphaFoldDB" id="A0A2T0M3Y7"/>
<dbReference type="PROSITE" id="PS00086">
    <property type="entry name" value="CYTOCHROME_P450"/>
    <property type="match status" value="1"/>
</dbReference>
<evidence type="ECO:0000256" key="2">
    <source>
        <dbReference type="ARBA" id="ARBA00022617"/>
    </source>
</evidence>
<dbReference type="GO" id="GO:0020037">
    <property type="term" value="F:heme binding"/>
    <property type="evidence" value="ECO:0007669"/>
    <property type="project" value="InterPro"/>
</dbReference>
<keyword evidence="2 7" id="KW-0349">Heme</keyword>
<dbReference type="GO" id="GO:0005506">
    <property type="term" value="F:iron ion binding"/>
    <property type="evidence" value="ECO:0007669"/>
    <property type="project" value="InterPro"/>
</dbReference>
<keyword evidence="3 7" id="KW-0479">Metal-binding</keyword>
<dbReference type="GO" id="GO:0004497">
    <property type="term" value="F:monooxygenase activity"/>
    <property type="evidence" value="ECO:0007669"/>
    <property type="project" value="UniProtKB-KW"/>
</dbReference>
<keyword evidence="4 7" id="KW-0560">Oxidoreductase</keyword>
<protein>
    <submittedName>
        <fullName evidence="8">Cytochrome P450</fullName>
    </submittedName>
</protein>
<evidence type="ECO:0000256" key="4">
    <source>
        <dbReference type="ARBA" id="ARBA00023002"/>
    </source>
</evidence>
<evidence type="ECO:0000256" key="3">
    <source>
        <dbReference type="ARBA" id="ARBA00022723"/>
    </source>
</evidence>
<evidence type="ECO:0000256" key="6">
    <source>
        <dbReference type="ARBA" id="ARBA00023033"/>
    </source>
</evidence>
<organism evidence="8 9">
    <name type="scientific">Prauserella shujinwangii</name>
    <dbReference type="NCBI Taxonomy" id="1453103"/>
    <lineage>
        <taxon>Bacteria</taxon>
        <taxon>Bacillati</taxon>
        <taxon>Actinomycetota</taxon>
        <taxon>Actinomycetes</taxon>
        <taxon>Pseudonocardiales</taxon>
        <taxon>Pseudonocardiaceae</taxon>
        <taxon>Prauserella</taxon>
    </lineage>
</organism>
<dbReference type="Proteomes" id="UP000238362">
    <property type="component" value="Unassembled WGS sequence"/>
</dbReference>
<dbReference type="InterPro" id="IPR001128">
    <property type="entry name" value="Cyt_P450"/>
</dbReference>
<dbReference type="PANTHER" id="PTHR46696:SF1">
    <property type="entry name" value="CYTOCHROME P450 YJIB-RELATED"/>
    <property type="match status" value="1"/>
</dbReference>
<comment type="similarity">
    <text evidence="1 7">Belongs to the cytochrome P450 family.</text>
</comment>
<dbReference type="EMBL" id="PVNH01000001">
    <property type="protein sequence ID" value="PRX51440.1"/>
    <property type="molecule type" value="Genomic_DNA"/>
</dbReference>
<dbReference type="PRINTS" id="PR00385">
    <property type="entry name" value="P450"/>
</dbReference>
<evidence type="ECO:0000256" key="5">
    <source>
        <dbReference type="ARBA" id="ARBA00023004"/>
    </source>
</evidence>
<dbReference type="SUPFAM" id="SSF48264">
    <property type="entry name" value="Cytochrome P450"/>
    <property type="match status" value="1"/>
</dbReference>
<evidence type="ECO:0000313" key="9">
    <source>
        <dbReference type="Proteomes" id="UP000238362"/>
    </source>
</evidence>
<dbReference type="GO" id="GO:0016705">
    <property type="term" value="F:oxidoreductase activity, acting on paired donors, with incorporation or reduction of molecular oxygen"/>
    <property type="evidence" value="ECO:0007669"/>
    <property type="project" value="InterPro"/>
</dbReference>
<dbReference type="FunFam" id="1.10.630.10:FF:000018">
    <property type="entry name" value="Cytochrome P450 monooxygenase"/>
    <property type="match status" value="1"/>
</dbReference>
<evidence type="ECO:0000256" key="7">
    <source>
        <dbReference type="RuleBase" id="RU000461"/>
    </source>
</evidence>
<dbReference type="PRINTS" id="PR00359">
    <property type="entry name" value="BP450"/>
</dbReference>
<comment type="caution">
    <text evidence="8">The sequence shown here is derived from an EMBL/GenBank/DDBJ whole genome shotgun (WGS) entry which is preliminary data.</text>
</comment>
<proteinExistence type="inferred from homology"/>
<dbReference type="CDD" id="cd11030">
    <property type="entry name" value="CYP105-like"/>
    <property type="match status" value="1"/>
</dbReference>
<dbReference type="PANTHER" id="PTHR46696">
    <property type="entry name" value="P450, PUTATIVE (EUROFUNG)-RELATED"/>
    <property type="match status" value="1"/>
</dbReference>
<dbReference type="Pfam" id="PF00067">
    <property type="entry name" value="p450"/>
    <property type="match status" value="1"/>
</dbReference>
<gene>
    <name evidence="8" type="ORF">B0I33_101594</name>
</gene>
<accession>A0A2T0M3Y7</accession>
<dbReference type="InterPro" id="IPR002397">
    <property type="entry name" value="Cyt_P450_B"/>
</dbReference>